<dbReference type="RefSeq" id="WP_179590117.1">
    <property type="nucleotide sequence ID" value="NZ_JACBYR010000003.1"/>
</dbReference>
<protein>
    <submittedName>
        <fullName evidence="1">Uncharacterized protein</fullName>
    </submittedName>
</protein>
<evidence type="ECO:0000313" key="2">
    <source>
        <dbReference type="Proteomes" id="UP000542125"/>
    </source>
</evidence>
<dbReference type="AlphaFoldDB" id="A0A7Y9IZ04"/>
<evidence type="ECO:0000313" key="1">
    <source>
        <dbReference type="EMBL" id="NYE85751.1"/>
    </source>
</evidence>
<name>A0A7Y9IZ04_9BURK</name>
<gene>
    <name evidence="1" type="ORF">FHW18_005070</name>
</gene>
<accession>A0A7Y9IZ04</accession>
<organism evidence="1 2">
    <name type="scientific">Pigmentiphaga litoralis</name>
    <dbReference type="NCBI Taxonomy" id="516702"/>
    <lineage>
        <taxon>Bacteria</taxon>
        <taxon>Pseudomonadati</taxon>
        <taxon>Pseudomonadota</taxon>
        <taxon>Betaproteobacteria</taxon>
        <taxon>Burkholderiales</taxon>
        <taxon>Alcaligenaceae</taxon>
        <taxon>Pigmentiphaga</taxon>
    </lineage>
</organism>
<comment type="caution">
    <text evidence="1">The sequence shown here is derived from an EMBL/GenBank/DDBJ whole genome shotgun (WGS) entry which is preliminary data.</text>
</comment>
<sequence>MPKLPHFPTTPIPDAVIEAGDIRADRWIIGEGTDSQFEYLVHLGQPRFACKVDVDDDAKVSKLFNIELEAGERLYDFVWLDGQAPDAAELKTLAHAASAALERNARKLGY</sequence>
<dbReference type="Proteomes" id="UP000542125">
    <property type="component" value="Unassembled WGS sequence"/>
</dbReference>
<keyword evidence="2" id="KW-1185">Reference proteome</keyword>
<reference evidence="1 2" key="1">
    <citation type="submission" date="2020-07" db="EMBL/GenBank/DDBJ databases">
        <title>Genomic Encyclopedia of Type Strains, Phase IV (KMG-V): Genome sequencing to study the core and pangenomes of soil and plant-associated prokaryotes.</title>
        <authorList>
            <person name="Whitman W."/>
        </authorList>
    </citation>
    <scope>NUCLEOTIDE SEQUENCE [LARGE SCALE GENOMIC DNA]</scope>
    <source>
        <strain evidence="1 2">SAS40</strain>
    </source>
</reference>
<proteinExistence type="predicted"/>
<dbReference type="EMBL" id="JACBYR010000003">
    <property type="protein sequence ID" value="NYE85751.1"/>
    <property type="molecule type" value="Genomic_DNA"/>
</dbReference>